<feature type="region of interest" description="Disordered" evidence="5">
    <location>
        <begin position="770"/>
        <end position="790"/>
    </location>
</feature>
<accession>A0AA89BUG1</accession>
<name>A0AA89BUG1_PINIB</name>
<dbReference type="InterPro" id="IPR047153">
    <property type="entry name" value="TRIM45/56/19-like"/>
</dbReference>
<evidence type="ECO:0000259" key="6">
    <source>
        <dbReference type="PROSITE" id="PS50089"/>
    </source>
</evidence>
<evidence type="ECO:0000256" key="4">
    <source>
        <dbReference type="PROSITE-ProRule" id="PRU00024"/>
    </source>
</evidence>
<dbReference type="InterPro" id="IPR001841">
    <property type="entry name" value="Znf_RING"/>
</dbReference>
<dbReference type="GO" id="GO:0005654">
    <property type="term" value="C:nucleoplasm"/>
    <property type="evidence" value="ECO:0007669"/>
    <property type="project" value="TreeGrafter"/>
</dbReference>
<gene>
    <name evidence="8" type="ORF">FSP39_000578</name>
</gene>
<keyword evidence="1" id="KW-0479">Metal-binding</keyword>
<feature type="domain" description="RING-type" evidence="6">
    <location>
        <begin position="18"/>
        <end position="69"/>
    </location>
</feature>
<dbReference type="GO" id="GO:0008270">
    <property type="term" value="F:zinc ion binding"/>
    <property type="evidence" value="ECO:0007669"/>
    <property type="project" value="UniProtKB-KW"/>
</dbReference>
<proteinExistence type="predicted"/>
<organism evidence="8 9">
    <name type="scientific">Pinctada imbricata</name>
    <name type="common">Atlantic pearl-oyster</name>
    <name type="synonym">Pinctada martensii</name>
    <dbReference type="NCBI Taxonomy" id="66713"/>
    <lineage>
        <taxon>Eukaryota</taxon>
        <taxon>Metazoa</taxon>
        <taxon>Spiralia</taxon>
        <taxon>Lophotrochozoa</taxon>
        <taxon>Mollusca</taxon>
        <taxon>Bivalvia</taxon>
        <taxon>Autobranchia</taxon>
        <taxon>Pteriomorphia</taxon>
        <taxon>Pterioida</taxon>
        <taxon>Pterioidea</taxon>
        <taxon>Pteriidae</taxon>
        <taxon>Pinctada</taxon>
    </lineage>
</organism>
<reference evidence="8" key="1">
    <citation type="submission" date="2019-08" db="EMBL/GenBank/DDBJ databases">
        <title>The improved chromosome-level genome for the pearl oyster Pinctada fucata martensii using PacBio sequencing and Hi-C.</title>
        <authorList>
            <person name="Zheng Z."/>
        </authorList>
    </citation>
    <scope>NUCLEOTIDE SEQUENCE</scope>
    <source>
        <strain evidence="8">ZZ-2019</strain>
        <tissue evidence="8">Adductor muscle</tissue>
    </source>
</reference>
<keyword evidence="3" id="KW-0862">Zinc</keyword>
<evidence type="ECO:0000313" key="8">
    <source>
        <dbReference type="EMBL" id="KAK3096478.1"/>
    </source>
</evidence>
<feature type="compositionally biased region" description="Polar residues" evidence="5">
    <location>
        <begin position="1238"/>
        <end position="1247"/>
    </location>
</feature>
<evidence type="ECO:0000259" key="7">
    <source>
        <dbReference type="PROSITE" id="PS50119"/>
    </source>
</evidence>
<feature type="compositionally biased region" description="Polar residues" evidence="5">
    <location>
        <begin position="626"/>
        <end position="640"/>
    </location>
</feature>
<dbReference type="InterPro" id="IPR018957">
    <property type="entry name" value="Znf_C3HC4_RING-type"/>
</dbReference>
<dbReference type="SUPFAM" id="SSF57850">
    <property type="entry name" value="RING/U-box"/>
    <property type="match status" value="1"/>
</dbReference>
<dbReference type="PROSITE" id="PS00518">
    <property type="entry name" value="ZF_RING_1"/>
    <property type="match status" value="1"/>
</dbReference>
<dbReference type="CDD" id="cd16584">
    <property type="entry name" value="RING-HC_TRIM56_C-V"/>
    <property type="match status" value="1"/>
</dbReference>
<evidence type="ECO:0000313" key="9">
    <source>
        <dbReference type="Proteomes" id="UP001186944"/>
    </source>
</evidence>
<feature type="region of interest" description="Disordered" evidence="5">
    <location>
        <begin position="1099"/>
        <end position="1126"/>
    </location>
</feature>
<feature type="compositionally biased region" description="Basic and acidic residues" evidence="5">
    <location>
        <begin position="1469"/>
        <end position="1492"/>
    </location>
</feature>
<keyword evidence="9" id="KW-1185">Reference proteome</keyword>
<feature type="domain" description="B box-type" evidence="7">
    <location>
        <begin position="155"/>
        <end position="196"/>
    </location>
</feature>
<dbReference type="PROSITE" id="PS50089">
    <property type="entry name" value="ZF_RING_2"/>
    <property type="match status" value="1"/>
</dbReference>
<evidence type="ECO:0000256" key="1">
    <source>
        <dbReference type="ARBA" id="ARBA00022723"/>
    </source>
</evidence>
<dbReference type="CDD" id="cd19757">
    <property type="entry name" value="Bbox1"/>
    <property type="match status" value="1"/>
</dbReference>
<feature type="compositionally biased region" description="Basic and acidic residues" evidence="5">
    <location>
        <begin position="1312"/>
        <end position="1331"/>
    </location>
</feature>
<sequence>MATNTKLMQEISDQFLHCKICLEPYKEPKTLICLHSFCMDCIQQHVDSEGSRSRYSSLYNRHVTCPLCRKRTELPAGGVRRLPDNFLLSNLTEVIDRRRPSKIPPCEICHTVRTRSNEACSKCLDCSKLLCRTCVELHQNTKVTQNHSIIDVEGEKDIVCKQHQDEIVRFYCEPCDTCICVVCTFQEHRDHEICSFSDGFIKYKKDMETLLTDCKQRQDEVQDRLQMMNNCESVLKETRENIRDLAISYIQQVRTTERELLKTVDTYLGDKVLDFIQSKEWLEENLEGLQSACHLTDIIMRDKGVEMLLLKKQMQNKLNSLLEKNLPQLPDDLKKPLKFIPGDVKFGTLSFNDTSDENDNEKDVSFLNGISTKTQEIQTNQTEFKDSCTTMLKDVTFKTKERRIQTEKMIHKEMGTEPIPMKEKCTLTIQNKCKTQGSMTESDLTLDKSPKIANMQEKGQQVFSDVGTPGSGICVSCCQNIQSEANLAASNFEKSPNVQDIIVLNTTERNEKEWRKHRRSLIKSRRVQTDVSMSNDSLDESNLVPARSLSYEGVINQYKPEMKTVALDPVGFPEESTVKKPVCRNKGTETTFQVKIVAPTKNASTATIPPRKRDFSQIPKPEAIATSSQTLRNSTSTKSVATDYAGQSEKATSTVPKTLMDSETSMPVVHFATKDTWTDILQTCERAMATEGPLTCDTATVMEHVSSTDQAIQMQPITIETGTNTLPPKSKGDGKTTVAEDEKDGNLNENRKSWHGSGIFSKLFRRSKDGKGSSDGLNQSQSDISDFASPPLSPFRVDASTETLIVLSADKETGTDAVAQSDRWTLTPQPILINTGVCPARPATRDTGVETNVLSSMDQGTYTEVVNTKDTATETIHVIQDNETLTDKVKLSDAQTFTECSTNTCETNTDHKAMVDSFMSTDDDWFEKCKPERRSASTETLLSETKESACNTQTVISANQSTNITLDEIGVYVDSSTNPVLPDTQDRGTMALSFGQTSSSLSDTETQTPEVDCIDKSAATSFEYLDEKRPIELCDMATSTESLPYIGLLSELDGDELFLIPESAFDMATPEHSIIDENGEPVEMIDGGTSTEFVDMVEESTQTPGSSVLIERDLDEEDDERSKTPRHVDGKELVDIGVNTAPKLTFEKETTTPIRHLFSKGTMTFYIAKTDKSTCTFSNTRQIAESIFGGHQHQHVDKSNKVTMTREADMADASTSTDSALLEGKMAACITKLRNVSERLQSPTSKTMPEAPWNEKQTSEKVMDTLSPKGIKPEPHRSPQIKRPVSPKHKKDGRKAQPITTLKGKSLAPPEVNEKSKSLPREGDKGKEGEYKPAMSPSLQSKLPRYNSAPGRIVTVPNQSMKIKQSQATTKLPPSKIPVHRSNEGTLNQTPSPVTRPKTPNIQITEPSDQQTTKQRKDIDHQNDIQAAKAFPPSSGMDMGLDFSSFRIPQKATPSLPPLPPLLDEEVTEVAKAEMKKEDPKKKQQPAADKKAGSNVGFMQKLFSKKKKTPDISPQKAESRANVPKQFPKPNYLPPEKKPQKPYKPRPFVYLRQRIVSIQHDNEDDKPTTSSDNVEDQRSALLDDHTESGDDSRPVSTYDN</sequence>
<evidence type="ECO:0000256" key="3">
    <source>
        <dbReference type="ARBA" id="ARBA00022833"/>
    </source>
</evidence>
<comment type="caution">
    <text evidence="8">The sequence shown here is derived from an EMBL/GenBank/DDBJ whole genome shotgun (WGS) entry which is preliminary data.</text>
</comment>
<keyword evidence="2 4" id="KW-0863">Zinc-finger</keyword>
<protein>
    <submittedName>
        <fullName evidence="8">Uncharacterized protein</fullName>
    </submittedName>
</protein>
<feature type="compositionally biased region" description="Polar residues" evidence="5">
    <location>
        <begin position="775"/>
        <end position="784"/>
    </location>
</feature>
<dbReference type="InterPro" id="IPR017907">
    <property type="entry name" value="Znf_RING_CS"/>
</dbReference>
<evidence type="ECO:0000256" key="5">
    <source>
        <dbReference type="SAM" id="MobiDB-lite"/>
    </source>
</evidence>
<feature type="domain" description="B box-type" evidence="7">
    <location>
        <begin position="104"/>
        <end position="152"/>
    </location>
</feature>
<feature type="region of interest" description="Disordered" evidence="5">
    <location>
        <begin position="626"/>
        <end position="653"/>
    </location>
</feature>
<feature type="compositionally biased region" description="Basic and acidic residues" evidence="5">
    <location>
        <begin position="1575"/>
        <end position="1593"/>
    </location>
</feature>
<dbReference type="SMART" id="SM00184">
    <property type="entry name" value="RING"/>
    <property type="match status" value="1"/>
</dbReference>
<dbReference type="PANTHER" id="PTHR25462">
    <property type="entry name" value="BONUS, ISOFORM C-RELATED"/>
    <property type="match status" value="1"/>
</dbReference>
<dbReference type="EMBL" id="VSWD01000007">
    <property type="protein sequence ID" value="KAK3096478.1"/>
    <property type="molecule type" value="Genomic_DNA"/>
</dbReference>
<dbReference type="Proteomes" id="UP001186944">
    <property type="component" value="Unassembled WGS sequence"/>
</dbReference>
<dbReference type="PANTHER" id="PTHR25462:SF305">
    <property type="entry name" value="RING-TYPE DOMAIN-CONTAINING PROTEIN"/>
    <property type="match status" value="1"/>
</dbReference>
<dbReference type="SMART" id="SM00336">
    <property type="entry name" value="BBOX"/>
    <property type="match status" value="2"/>
</dbReference>
<feature type="region of interest" description="Disordered" evidence="5">
    <location>
        <begin position="1238"/>
        <end position="1421"/>
    </location>
</feature>
<feature type="region of interest" description="Disordered" evidence="5">
    <location>
        <begin position="721"/>
        <end position="753"/>
    </location>
</feature>
<dbReference type="Gene3D" id="3.30.40.10">
    <property type="entry name" value="Zinc/RING finger domain, C3HC4 (zinc finger)"/>
    <property type="match status" value="1"/>
</dbReference>
<feature type="compositionally biased region" description="Polar residues" evidence="5">
    <location>
        <begin position="1384"/>
        <end position="1413"/>
    </location>
</feature>
<dbReference type="PROSITE" id="PS50119">
    <property type="entry name" value="ZF_BBOX"/>
    <property type="match status" value="2"/>
</dbReference>
<dbReference type="Gene3D" id="3.30.160.60">
    <property type="entry name" value="Classic Zinc Finger"/>
    <property type="match status" value="1"/>
</dbReference>
<dbReference type="Pfam" id="PF00097">
    <property type="entry name" value="zf-C3HC4"/>
    <property type="match status" value="1"/>
</dbReference>
<dbReference type="InterPro" id="IPR000315">
    <property type="entry name" value="Znf_B-box"/>
</dbReference>
<dbReference type="SUPFAM" id="SSF57845">
    <property type="entry name" value="B-box zinc-binding domain"/>
    <property type="match status" value="1"/>
</dbReference>
<feature type="compositionally biased region" description="Polar residues" evidence="5">
    <location>
        <begin position="1356"/>
        <end position="1372"/>
    </location>
</feature>
<feature type="compositionally biased region" description="Basic and acidic residues" evidence="5">
    <location>
        <begin position="730"/>
        <end position="752"/>
    </location>
</feature>
<evidence type="ECO:0000256" key="2">
    <source>
        <dbReference type="ARBA" id="ARBA00022771"/>
    </source>
</evidence>
<dbReference type="GO" id="GO:0061630">
    <property type="term" value="F:ubiquitin protein ligase activity"/>
    <property type="evidence" value="ECO:0007669"/>
    <property type="project" value="TreeGrafter"/>
</dbReference>
<dbReference type="Pfam" id="PF00643">
    <property type="entry name" value="zf-B_box"/>
    <property type="match status" value="1"/>
</dbReference>
<dbReference type="InterPro" id="IPR013083">
    <property type="entry name" value="Znf_RING/FYVE/PHD"/>
</dbReference>
<feature type="region of interest" description="Disordered" evidence="5">
    <location>
        <begin position="1448"/>
        <end position="1600"/>
    </location>
</feature>
<dbReference type="CDD" id="cd19756">
    <property type="entry name" value="Bbox2"/>
    <property type="match status" value="1"/>
</dbReference>